<dbReference type="Proteomes" id="UP000198967">
    <property type="component" value="Unassembled WGS sequence"/>
</dbReference>
<protein>
    <recommendedName>
        <fullName evidence="4">HEPN domain-containing protein</fullName>
    </recommendedName>
</protein>
<accession>A0A1G7LNT6</accession>
<reference evidence="2 3" key="1">
    <citation type="submission" date="2016-10" db="EMBL/GenBank/DDBJ databases">
        <authorList>
            <person name="de Groot N.N."/>
        </authorList>
    </citation>
    <scope>NUCLEOTIDE SEQUENCE [LARGE SCALE GENOMIC DNA]</scope>
    <source>
        <strain evidence="2 3">CGMCC 4.3143</strain>
    </source>
</reference>
<dbReference type="OrthoDB" id="3575646at2"/>
<dbReference type="RefSeq" id="WP_093080609.1">
    <property type="nucleotide sequence ID" value="NZ_FNBE01000005.1"/>
</dbReference>
<evidence type="ECO:0000256" key="1">
    <source>
        <dbReference type="SAM" id="MobiDB-lite"/>
    </source>
</evidence>
<dbReference type="AlphaFoldDB" id="A0A1G7LNT6"/>
<organism evidence="2 3">
    <name type="scientific">Pseudonocardia oroxyli</name>
    <dbReference type="NCBI Taxonomy" id="366584"/>
    <lineage>
        <taxon>Bacteria</taxon>
        <taxon>Bacillati</taxon>
        <taxon>Actinomycetota</taxon>
        <taxon>Actinomycetes</taxon>
        <taxon>Pseudonocardiales</taxon>
        <taxon>Pseudonocardiaceae</taxon>
        <taxon>Pseudonocardia</taxon>
    </lineage>
</organism>
<sequence>MSAAESVPRPASSRARQDLAAAELLAAHGFSAQAVEAAARSALGAAQLALAALDESRDHPSDVVSAYVRRVVRERAMDPDTGRRLRSLLNRAELAARTRAETPVAESTDALADARAVLDAVEQWLADPARSAPGTVETTRHRVRPLPRRRASET</sequence>
<name>A0A1G7LNT6_PSEOR</name>
<evidence type="ECO:0008006" key="4">
    <source>
        <dbReference type="Google" id="ProtNLM"/>
    </source>
</evidence>
<gene>
    <name evidence="2" type="ORF">SAMN05216377_105138</name>
</gene>
<proteinExistence type="predicted"/>
<dbReference type="STRING" id="366584.SAMN05216377_105138"/>
<dbReference type="Gene3D" id="1.20.120.330">
    <property type="entry name" value="Nucleotidyltransferases domain 2"/>
    <property type="match status" value="1"/>
</dbReference>
<feature type="compositionally biased region" description="Basic residues" evidence="1">
    <location>
        <begin position="141"/>
        <end position="154"/>
    </location>
</feature>
<dbReference type="EMBL" id="FNBE01000005">
    <property type="protein sequence ID" value="SDF51083.1"/>
    <property type="molecule type" value="Genomic_DNA"/>
</dbReference>
<evidence type="ECO:0000313" key="2">
    <source>
        <dbReference type="EMBL" id="SDF51083.1"/>
    </source>
</evidence>
<evidence type="ECO:0000313" key="3">
    <source>
        <dbReference type="Proteomes" id="UP000198967"/>
    </source>
</evidence>
<keyword evidence="3" id="KW-1185">Reference proteome</keyword>
<feature type="region of interest" description="Disordered" evidence="1">
    <location>
        <begin position="128"/>
        <end position="154"/>
    </location>
</feature>